<keyword evidence="7 12" id="KW-0411">Iron-sulfur</keyword>
<feature type="binding site" evidence="12">
    <location>
        <position position="27"/>
    </location>
    <ligand>
        <name>[4Fe-4S] cluster</name>
        <dbReference type="ChEBI" id="CHEBI:49883"/>
        <label>1</label>
        <note>4Fe-4S-S-AdoMet</note>
    </ligand>
</feature>
<reference evidence="14 15" key="1">
    <citation type="submission" date="2019-12" db="EMBL/GenBank/DDBJ databases">
        <title>complete genome sequences of Pseudomonas putida str. WP8-W18-CRE-01 isolated from wastewater treatment plant effluent.</title>
        <authorList>
            <person name="Sekizuka T."/>
            <person name="Itokawa K."/>
            <person name="Yatsu K."/>
            <person name="Inamine Y."/>
            <person name="Kuroda M."/>
        </authorList>
    </citation>
    <scope>NUCLEOTIDE SEQUENCE [LARGE SCALE GENOMIC DNA]</scope>
    <source>
        <strain evidence="14 15">WP8-W18-CRE-01</strain>
    </source>
</reference>
<dbReference type="PROSITE" id="PS01305">
    <property type="entry name" value="MOAA_NIFB_PQQE"/>
    <property type="match status" value="1"/>
</dbReference>
<organism evidence="14 15">
    <name type="scientific">Pseudomonas putida</name>
    <name type="common">Arthrobacter siderocapsulatus</name>
    <dbReference type="NCBI Taxonomy" id="303"/>
    <lineage>
        <taxon>Bacteria</taxon>
        <taxon>Pseudomonadati</taxon>
        <taxon>Pseudomonadota</taxon>
        <taxon>Gammaproteobacteria</taxon>
        <taxon>Pseudomonadales</taxon>
        <taxon>Pseudomonadaceae</taxon>
        <taxon>Pseudomonas</taxon>
    </lineage>
</organism>
<dbReference type="InterPro" id="IPR058240">
    <property type="entry name" value="rSAM_sf"/>
</dbReference>
<dbReference type="SFLD" id="SFLDG01383">
    <property type="entry name" value="cyclic_pyranopterin_phosphate"/>
    <property type="match status" value="1"/>
</dbReference>
<evidence type="ECO:0000313" key="15">
    <source>
        <dbReference type="Proteomes" id="UP000515680"/>
    </source>
</evidence>
<dbReference type="GO" id="GO:0051539">
    <property type="term" value="F:4 iron, 4 sulfur cluster binding"/>
    <property type="evidence" value="ECO:0007669"/>
    <property type="project" value="UniProtKB-UniRule"/>
</dbReference>
<feature type="binding site" evidence="12">
    <location>
        <position position="124"/>
    </location>
    <ligand>
        <name>S-adenosyl-L-methionine</name>
        <dbReference type="ChEBI" id="CHEBI:59789"/>
    </ligand>
</feature>
<feature type="binding site" evidence="12">
    <location>
        <position position="161"/>
    </location>
    <ligand>
        <name>GTP</name>
        <dbReference type="ChEBI" id="CHEBI:37565"/>
    </ligand>
</feature>
<evidence type="ECO:0000256" key="4">
    <source>
        <dbReference type="ARBA" id="ARBA00022723"/>
    </source>
</evidence>
<dbReference type="PROSITE" id="PS51918">
    <property type="entry name" value="RADICAL_SAM"/>
    <property type="match status" value="1"/>
</dbReference>
<keyword evidence="5 12" id="KW-0547">Nucleotide-binding</keyword>
<feature type="binding site" evidence="12">
    <location>
        <begin position="265"/>
        <end position="267"/>
    </location>
    <ligand>
        <name>GTP</name>
        <dbReference type="ChEBI" id="CHEBI:37565"/>
    </ligand>
</feature>
<evidence type="ECO:0000256" key="2">
    <source>
        <dbReference type="ARBA" id="ARBA00022485"/>
    </source>
</evidence>
<comment type="pathway">
    <text evidence="12">Cofactor biosynthesis; molybdopterin biosynthesis.</text>
</comment>
<keyword evidence="3 12" id="KW-0949">S-adenosyl-L-methionine</keyword>
<feature type="binding site" evidence="12">
    <location>
        <position position="31"/>
    </location>
    <ligand>
        <name>[4Fe-4S] cluster</name>
        <dbReference type="ChEBI" id="CHEBI:49883"/>
        <label>1</label>
        <note>4Fe-4S-S-AdoMet</note>
    </ligand>
</feature>
<dbReference type="SFLD" id="SFLDG01386">
    <property type="entry name" value="main_SPASM_domain-containing"/>
    <property type="match status" value="1"/>
</dbReference>
<evidence type="ECO:0000256" key="5">
    <source>
        <dbReference type="ARBA" id="ARBA00022741"/>
    </source>
</evidence>
<evidence type="ECO:0000256" key="3">
    <source>
        <dbReference type="ARBA" id="ARBA00022691"/>
    </source>
</evidence>
<evidence type="ECO:0000256" key="10">
    <source>
        <dbReference type="ARBA" id="ARBA00023239"/>
    </source>
</evidence>
<dbReference type="EMBL" id="AP022227">
    <property type="protein sequence ID" value="BBT39119.1"/>
    <property type="molecule type" value="Genomic_DNA"/>
</dbReference>
<evidence type="ECO:0000256" key="6">
    <source>
        <dbReference type="ARBA" id="ARBA00023004"/>
    </source>
</evidence>
<dbReference type="InterPro" id="IPR040064">
    <property type="entry name" value="MoaA-like"/>
</dbReference>
<evidence type="ECO:0000256" key="1">
    <source>
        <dbReference type="ARBA" id="ARBA00012167"/>
    </source>
</evidence>
<proteinExistence type="inferred from homology"/>
<sequence>MEENTRALIDGFNRRIDYLRMSVTDRCDFRCVYCMAEDMQFLPRQQILSLEELYQVAERFVALGTRKIRLTGGEPLVRQGIVELCARIAALPGLRELCLTSNGSQLGRLAQPLFDAGVSRLNISLDSLDAERFRSLTRTGDLNQVIAGIDAARSAGFQRTKLNCVVLKGRNDHEIIDLVRFAVDRELDISFIEEMPLGVINEHERGESYCSSDEVRARIAEHFTLVDSAESSQGPARYWRLAEAPHTRVGFISPHSHNFCATCNRVRLTVEGRLLLCLGNEHSMDLKQILRAHPGDAERLERAIRDAMQLKPYRHHFEVGGEVQILRFMNMTGG</sequence>
<dbReference type="NCBIfam" id="TIGR02666">
    <property type="entry name" value="moaA"/>
    <property type="match status" value="1"/>
</dbReference>
<dbReference type="InterPro" id="IPR007197">
    <property type="entry name" value="rSAM"/>
</dbReference>
<dbReference type="InterPro" id="IPR010505">
    <property type="entry name" value="MoaA_twitch"/>
</dbReference>
<dbReference type="Gene3D" id="3.20.20.70">
    <property type="entry name" value="Aldolase class I"/>
    <property type="match status" value="1"/>
</dbReference>
<dbReference type="SMART" id="SM00729">
    <property type="entry name" value="Elp3"/>
    <property type="match status" value="1"/>
</dbReference>
<gene>
    <name evidence="12 14" type="primary">moaA</name>
    <name evidence="14" type="ORF">WP8W18C01_14600</name>
</gene>
<dbReference type="GeneID" id="93543028"/>
<dbReference type="GO" id="GO:0005525">
    <property type="term" value="F:GTP binding"/>
    <property type="evidence" value="ECO:0007669"/>
    <property type="project" value="UniProtKB-UniRule"/>
</dbReference>
<dbReference type="Pfam" id="PF06463">
    <property type="entry name" value="Mob_synth_C"/>
    <property type="match status" value="1"/>
</dbReference>
<keyword evidence="8 12" id="KW-0342">GTP-binding</keyword>
<comment type="catalytic activity">
    <reaction evidence="11 12">
        <text>GTP + AH2 + S-adenosyl-L-methionine = (8S)-3',8-cyclo-7,8-dihydroguanosine 5'-triphosphate + 5'-deoxyadenosine + L-methionine + A + H(+)</text>
        <dbReference type="Rhea" id="RHEA:49576"/>
        <dbReference type="ChEBI" id="CHEBI:13193"/>
        <dbReference type="ChEBI" id="CHEBI:15378"/>
        <dbReference type="ChEBI" id="CHEBI:17319"/>
        <dbReference type="ChEBI" id="CHEBI:17499"/>
        <dbReference type="ChEBI" id="CHEBI:37565"/>
        <dbReference type="ChEBI" id="CHEBI:57844"/>
        <dbReference type="ChEBI" id="CHEBI:59789"/>
        <dbReference type="ChEBI" id="CHEBI:131766"/>
        <dbReference type="EC" id="4.1.99.22"/>
    </reaction>
</comment>
<comment type="function">
    <text evidence="12">Catalyzes the cyclization of GTP to (8S)-3',8-cyclo-7,8-dihydroguanosine 5'-triphosphate.</text>
</comment>
<keyword evidence="6 12" id="KW-0408">Iron</keyword>
<dbReference type="CDD" id="cd01335">
    <property type="entry name" value="Radical_SAM"/>
    <property type="match status" value="1"/>
</dbReference>
<dbReference type="EC" id="4.1.99.22" evidence="1 12"/>
<feature type="binding site" evidence="12">
    <location>
        <position position="69"/>
    </location>
    <ligand>
        <name>GTP</name>
        <dbReference type="ChEBI" id="CHEBI:37565"/>
    </ligand>
</feature>
<evidence type="ECO:0000256" key="11">
    <source>
        <dbReference type="ARBA" id="ARBA00048697"/>
    </source>
</evidence>
<feature type="binding site" evidence="12">
    <location>
        <position position="100"/>
    </location>
    <ligand>
        <name>GTP</name>
        <dbReference type="ChEBI" id="CHEBI:37565"/>
    </ligand>
</feature>
<dbReference type="SUPFAM" id="SSF102114">
    <property type="entry name" value="Radical SAM enzymes"/>
    <property type="match status" value="1"/>
</dbReference>
<dbReference type="UniPathway" id="UPA00344"/>
<protein>
    <recommendedName>
        <fullName evidence="1 12">GTP 3',8-cyclase</fullName>
        <ecNumber evidence="1 12">4.1.99.22</ecNumber>
    </recommendedName>
    <alternativeName>
        <fullName evidence="12">Molybdenum cofactor biosynthesis protein A</fullName>
    </alternativeName>
</protein>
<dbReference type="InterPro" id="IPR000385">
    <property type="entry name" value="MoaA_NifB_PqqE_Fe-S-bd_CS"/>
</dbReference>
<comment type="similarity">
    <text evidence="12">Belongs to the radical SAM superfamily. MoaA family.</text>
</comment>
<dbReference type="InterPro" id="IPR006638">
    <property type="entry name" value="Elp3/MiaA/NifB-like_rSAM"/>
</dbReference>
<dbReference type="Pfam" id="PF04055">
    <property type="entry name" value="Radical_SAM"/>
    <property type="match status" value="1"/>
</dbReference>
<evidence type="ECO:0000313" key="14">
    <source>
        <dbReference type="EMBL" id="BBT39119.1"/>
    </source>
</evidence>
<feature type="binding site" evidence="12">
    <location>
        <position position="195"/>
    </location>
    <ligand>
        <name>S-adenosyl-L-methionine</name>
        <dbReference type="ChEBI" id="CHEBI:59789"/>
    </ligand>
</feature>
<comment type="subunit">
    <text evidence="12">Monomer and homodimer.</text>
</comment>
<feature type="binding site" evidence="12">
    <location>
        <position position="263"/>
    </location>
    <ligand>
        <name>[4Fe-4S] cluster</name>
        <dbReference type="ChEBI" id="CHEBI:49883"/>
        <label>2</label>
        <note>4Fe-4S-substrate</note>
    </ligand>
</feature>
<dbReference type="InterPro" id="IPR013785">
    <property type="entry name" value="Aldolase_TIM"/>
</dbReference>
<dbReference type="GO" id="GO:0061798">
    <property type="term" value="F:GTP 3',8'-cyclase activity"/>
    <property type="evidence" value="ECO:0007669"/>
    <property type="project" value="UniProtKB-UniRule"/>
</dbReference>
<dbReference type="SFLD" id="SFLDS00029">
    <property type="entry name" value="Radical_SAM"/>
    <property type="match status" value="1"/>
</dbReference>
<feature type="domain" description="Radical SAM core" evidence="13">
    <location>
        <begin position="11"/>
        <end position="230"/>
    </location>
</feature>
<dbReference type="SFLD" id="SFLDG01067">
    <property type="entry name" value="SPASM/twitch_domain_containing"/>
    <property type="match status" value="1"/>
</dbReference>
<feature type="binding site" evidence="12">
    <location>
        <position position="73"/>
    </location>
    <ligand>
        <name>S-adenosyl-L-methionine</name>
        <dbReference type="ChEBI" id="CHEBI:59789"/>
    </ligand>
</feature>
<evidence type="ECO:0000259" key="13">
    <source>
        <dbReference type="PROSITE" id="PS51918"/>
    </source>
</evidence>
<dbReference type="GO" id="GO:0006777">
    <property type="term" value="P:Mo-molybdopterin cofactor biosynthetic process"/>
    <property type="evidence" value="ECO:0007669"/>
    <property type="project" value="UniProtKB-UniRule"/>
</dbReference>
<dbReference type="InterPro" id="IPR050105">
    <property type="entry name" value="MoCo_biosynth_MoaA/MoaC"/>
</dbReference>
<evidence type="ECO:0000256" key="9">
    <source>
        <dbReference type="ARBA" id="ARBA00023150"/>
    </source>
</evidence>
<dbReference type="GO" id="GO:1904047">
    <property type="term" value="F:S-adenosyl-L-methionine binding"/>
    <property type="evidence" value="ECO:0007669"/>
    <property type="project" value="UniProtKB-UniRule"/>
</dbReference>
<keyword evidence="2 12" id="KW-0004">4Fe-4S</keyword>
<dbReference type="HAMAP" id="MF_01225_B">
    <property type="entry name" value="MoaA_B"/>
    <property type="match status" value="1"/>
</dbReference>
<dbReference type="PANTHER" id="PTHR22960:SF0">
    <property type="entry name" value="MOLYBDENUM COFACTOR BIOSYNTHESIS PROTEIN 1"/>
    <property type="match status" value="1"/>
</dbReference>
<dbReference type="InterPro" id="IPR013483">
    <property type="entry name" value="MoaA"/>
</dbReference>
<dbReference type="Proteomes" id="UP000515680">
    <property type="component" value="Chromosome"/>
</dbReference>
<feature type="binding site" evidence="12">
    <location>
        <position position="34"/>
    </location>
    <ligand>
        <name>[4Fe-4S] cluster</name>
        <dbReference type="ChEBI" id="CHEBI:49883"/>
        <label>1</label>
        <note>4Fe-4S-S-AdoMet</note>
    </ligand>
</feature>
<dbReference type="GO" id="GO:0046872">
    <property type="term" value="F:metal ion binding"/>
    <property type="evidence" value="ECO:0007669"/>
    <property type="project" value="UniProtKB-KW"/>
</dbReference>
<dbReference type="RefSeq" id="WP_043215298.1">
    <property type="nucleotide sequence ID" value="NZ_AP022055.1"/>
</dbReference>
<dbReference type="PANTHER" id="PTHR22960">
    <property type="entry name" value="MOLYBDOPTERIN COFACTOR SYNTHESIS PROTEIN A"/>
    <property type="match status" value="1"/>
</dbReference>
<dbReference type="CDD" id="cd21117">
    <property type="entry name" value="Twitch_MoaA"/>
    <property type="match status" value="1"/>
</dbReference>
<dbReference type="GO" id="GO:0061799">
    <property type="term" value="F:cyclic pyranopterin monophosphate synthase activity"/>
    <property type="evidence" value="ECO:0007669"/>
    <property type="project" value="TreeGrafter"/>
</dbReference>
<feature type="binding site" evidence="12">
    <location>
        <position position="33"/>
    </location>
    <ligand>
        <name>S-adenosyl-L-methionine</name>
        <dbReference type="ChEBI" id="CHEBI:59789"/>
    </ligand>
</feature>
<name>A0A6S5TXA9_PSEPU</name>
<evidence type="ECO:0000256" key="8">
    <source>
        <dbReference type="ARBA" id="ARBA00023134"/>
    </source>
</evidence>
<feature type="binding site" evidence="12">
    <location>
        <position position="260"/>
    </location>
    <ligand>
        <name>[4Fe-4S] cluster</name>
        <dbReference type="ChEBI" id="CHEBI:49883"/>
        <label>2</label>
        <note>4Fe-4S-substrate</note>
    </ligand>
</feature>
<evidence type="ECO:0000256" key="7">
    <source>
        <dbReference type="ARBA" id="ARBA00023014"/>
    </source>
</evidence>
<feature type="binding site" evidence="12">
    <location>
        <position position="277"/>
    </location>
    <ligand>
        <name>[4Fe-4S] cluster</name>
        <dbReference type="ChEBI" id="CHEBI:49883"/>
        <label>2</label>
        <note>4Fe-4S-substrate</note>
    </ligand>
</feature>
<dbReference type="AlphaFoldDB" id="A0A6S5TXA9"/>
<comment type="cofactor">
    <cofactor evidence="12">
        <name>[4Fe-4S] cluster</name>
        <dbReference type="ChEBI" id="CHEBI:49883"/>
    </cofactor>
    <text evidence="12">Binds 2 [4Fe-4S] clusters. Binds 1 [4Fe-4S] cluster coordinated with 3 cysteines and an exchangeable S-adenosyl-L-methionine and 1 [4Fe-4S] cluster coordinated with 3 cysteines and the GTP-derived substrate.</text>
</comment>
<feature type="binding site" evidence="12">
    <location>
        <position position="20"/>
    </location>
    <ligand>
        <name>GTP</name>
        <dbReference type="ChEBI" id="CHEBI:37565"/>
    </ligand>
</feature>
<keyword evidence="9 12" id="KW-0501">Molybdenum cofactor biosynthesis</keyword>
<accession>A0A6S5TXA9</accession>
<keyword evidence="4 12" id="KW-0479">Metal-binding</keyword>
<keyword evidence="10 12" id="KW-0456">Lyase</keyword>
<evidence type="ECO:0000256" key="12">
    <source>
        <dbReference type="HAMAP-Rule" id="MF_01225"/>
    </source>
</evidence>